<proteinExistence type="predicted"/>
<dbReference type="EMBL" id="JAQIZZ010000003">
    <property type="protein sequence ID" value="KAJ5546797.1"/>
    <property type="molecule type" value="Genomic_DNA"/>
</dbReference>
<evidence type="ECO:0000313" key="2">
    <source>
        <dbReference type="EMBL" id="KAJ5546797.1"/>
    </source>
</evidence>
<dbReference type="Proteomes" id="UP001220324">
    <property type="component" value="Unassembled WGS sequence"/>
</dbReference>
<name>A0AAD6D0R3_9EURO</name>
<gene>
    <name evidence="2" type="ORF">N7494_004382</name>
</gene>
<dbReference type="AlphaFoldDB" id="A0AAD6D0R3"/>
<evidence type="ECO:0000313" key="3">
    <source>
        <dbReference type="Proteomes" id="UP001220324"/>
    </source>
</evidence>
<evidence type="ECO:0000256" key="1">
    <source>
        <dbReference type="SAM" id="MobiDB-lite"/>
    </source>
</evidence>
<reference evidence="2 3" key="1">
    <citation type="journal article" date="2023" name="IMA Fungus">
        <title>Comparative genomic study of the Penicillium genus elucidates a diverse pangenome and 15 lateral gene transfer events.</title>
        <authorList>
            <person name="Petersen C."/>
            <person name="Sorensen T."/>
            <person name="Nielsen M.R."/>
            <person name="Sondergaard T.E."/>
            <person name="Sorensen J.L."/>
            <person name="Fitzpatrick D.A."/>
            <person name="Frisvad J.C."/>
            <person name="Nielsen K.L."/>
        </authorList>
    </citation>
    <scope>NUCLEOTIDE SEQUENCE [LARGE SCALE GENOMIC DNA]</scope>
    <source>
        <strain evidence="2 3">IBT 35679</strain>
    </source>
</reference>
<feature type="compositionally biased region" description="Basic and acidic residues" evidence="1">
    <location>
        <begin position="50"/>
        <end position="63"/>
    </location>
</feature>
<protein>
    <submittedName>
        <fullName evidence="2">Uncharacterized protein</fullName>
    </submittedName>
</protein>
<sequence>MGKAMKPYRQGKAFWAPFQSWNKEAHKQATHLSVKMARRGSIRTTASRSAQEDLHQVKNDAHPVTRLTK</sequence>
<keyword evidence="3" id="KW-1185">Reference proteome</keyword>
<feature type="region of interest" description="Disordered" evidence="1">
    <location>
        <begin position="29"/>
        <end position="69"/>
    </location>
</feature>
<comment type="caution">
    <text evidence="2">The sequence shown here is derived from an EMBL/GenBank/DDBJ whole genome shotgun (WGS) entry which is preliminary data.</text>
</comment>
<organism evidence="2 3">
    <name type="scientific">Penicillium frequentans</name>
    <dbReference type="NCBI Taxonomy" id="3151616"/>
    <lineage>
        <taxon>Eukaryota</taxon>
        <taxon>Fungi</taxon>
        <taxon>Dikarya</taxon>
        <taxon>Ascomycota</taxon>
        <taxon>Pezizomycotina</taxon>
        <taxon>Eurotiomycetes</taxon>
        <taxon>Eurotiomycetidae</taxon>
        <taxon>Eurotiales</taxon>
        <taxon>Aspergillaceae</taxon>
        <taxon>Penicillium</taxon>
    </lineage>
</organism>
<accession>A0AAD6D0R3</accession>